<evidence type="ECO:0000256" key="5">
    <source>
        <dbReference type="ARBA" id="ARBA00023237"/>
    </source>
</evidence>
<evidence type="ECO:0000256" key="7">
    <source>
        <dbReference type="SAM" id="MobiDB-lite"/>
    </source>
</evidence>
<keyword evidence="6" id="KW-0449">Lipoprotein</keyword>
<dbReference type="Proteomes" id="UP000016540">
    <property type="component" value="Unassembled WGS sequence"/>
</dbReference>
<dbReference type="PROSITE" id="PS51257">
    <property type="entry name" value="PROKAR_LIPOPROTEIN"/>
    <property type="match status" value="1"/>
</dbReference>
<dbReference type="PATRIC" id="fig|1318628.3.peg.3034"/>
<feature type="compositionally biased region" description="Basic and acidic residues" evidence="7">
    <location>
        <begin position="43"/>
        <end position="58"/>
    </location>
</feature>
<reference evidence="8 9" key="1">
    <citation type="journal article" date="2013" name="Genome Announc.">
        <title>Draft Genome Sequence of the Moderately Halophilic Bacterium Marinobacter lipolyticus Strain SM19.</title>
        <authorList>
            <person name="Papke R.T."/>
            <person name="de la Haba R.R."/>
            <person name="Infante-Dominguez C."/>
            <person name="Perez D."/>
            <person name="Sanchez-Porro C."/>
            <person name="Lapierre P."/>
            <person name="Ventosa A."/>
        </authorList>
    </citation>
    <scope>NUCLEOTIDE SEQUENCE [LARGE SCALE GENOMIC DNA]</scope>
    <source>
        <strain evidence="8 9">SM19</strain>
    </source>
</reference>
<evidence type="ECO:0000256" key="6">
    <source>
        <dbReference type="ARBA" id="ARBA00023288"/>
    </source>
</evidence>
<dbReference type="NCBIfam" id="NF047847">
    <property type="entry name" value="SS_mature_LptM"/>
    <property type="match status" value="1"/>
</dbReference>
<name>R8AXU2_9GAMM</name>
<comment type="subcellular location">
    <subcellularLocation>
        <location evidence="1">Cell outer membrane</location>
        <topology evidence="1">Lipid-anchor</topology>
    </subcellularLocation>
</comment>
<comment type="caution">
    <text evidence="8">The sequence shown here is derived from an EMBL/GenBank/DDBJ whole genome shotgun (WGS) entry which is preliminary data.</text>
</comment>
<dbReference type="AlphaFoldDB" id="R8AXU2"/>
<gene>
    <name evidence="8" type="ORF">MARLIPOL_15172</name>
</gene>
<evidence type="ECO:0000313" key="9">
    <source>
        <dbReference type="Proteomes" id="UP000016540"/>
    </source>
</evidence>
<evidence type="ECO:0000313" key="8">
    <source>
        <dbReference type="EMBL" id="EON91148.1"/>
    </source>
</evidence>
<accession>R8AXU2</accession>
<sequence>MQAWKTVSVGLLLVSVMAGCGQKGPLYREVPDETVADAVGENRNNDPDRRQDEDPSVR</sequence>
<dbReference type="STRING" id="1318628.MARLIPOL_15172"/>
<organism evidence="8 9">
    <name type="scientific">Marinobacter lipolyticus SM19</name>
    <dbReference type="NCBI Taxonomy" id="1318628"/>
    <lineage>
        <taxon>Bacteria</taxon>
        <taxon>Pseudomonadati</taxon>
        <taxon>Pseudomonadota</taxon>
        <taxon>Gammaproteobacteria</taxon>
        <taxon>Pseudomonadales</taxon>
        <taxon>Marinobacteraceae</taxon>
        <taxon>Marinobacter</taxon>
    </lineage>
</organism>
<dbReference type="OrthoDB" id="6371254at2"/>
<keyword evidence="9" id="KW-1185">Reference proteome</keyword>
<feature type="region of interest" description="Disordered" evidence="7">
    <location>
        <begin position="35"/>
        <end position="58"/>
    </location>
</feature>
<dbReference type="InterPro" id="IPR032831">
    <property type="entry name" value="LptM_cons"/>
</dbReference>
<dbReference type="EMBL" id="ASAD01000019">
    <property type="protein sequence ID" value="EON91148.1"/>
    <property type="molecule type" value="Genomic_DNA"/>
</dbReference>
<protein>
    <recommendedName>
        <fullName evidence="10">Lipoprotein</fullName>
    </recommendedName>
</protein>
<evidence type="ECO:0008006" key="10">
    <source>
        <dbReference type="Google" id="ProtNLM"/>
    </source>
</evidence>
<evidence type="ECO:0000256" key="2">
    <source>
        <dbReference type="ARBA" id="ARBA00022729"/>
    </source>
</evidence>
<keyword evidence="5" id="KW-0998">Cell outer membrane</keyword>
<dbReference type="RefSeq" id="WP_012139214.1">
    <property type="nucleotide sequence ID" value="NZ_KE007327.1"/>
</dbReference>
<evidence type="ECO:0000256" key="1">
    <source>
        <dbReference type="ARBA" id="ARBA00004459"/>
    </source>
</evidence>
<proteinExistence type="predicted"/>
<dbReference type="HOGENOM" id="CLU_2974164_0_0_6"/>
<keyword evidence="2" id="KW-0732">Signal</keyword>
<keyword evidence="3" id="KW-0472">Membrane</keyword>
<evidence type="ECO:0000256" key="3">
    <source>
        <dbReference type="ARBA" id="ARBA00023136"/>
    </source>
</evidence>
<keyword evidence="4" id="KW-0564">Palmitate</keyword>
<evidence type="ECO:0000256" key="4">
    <source>
        <dbReference type="ARBA" id="ARBA00023139"/>
    </source>
</evidence>
<dbReference type="Pfam" id="PF13627">
    <property type="entry name" value="LptM_cons"/>
    <property type="match status" value="1"/>
</dbReference>
<dbReference type="GO" id="GO:0009279">
    <property type="term" value="C:cell outer membrane"/>
    <property type="evidence" value="ECO:0007669"/>
    <property type="project" value="UniProtKB-SubCell"/>
</dbReference>